<dbReference type="InterPro" id="IPR045235">
    <property type="entry name" value="PuuE_HpPgdA-like"/>
</dbReference>
<keyword evidence="3" id="KW-1185">Reference proteome</keyword>
<dbReference type="PROSITE" id="PS51677">
    <property type="entry name" value="NODB"/>
    <property type="match status" value="1"/>
</dbReference>
<dbReference type="InterPro" id="IPR022560">
    <property type="entry name" value="DUF3473"/>
</dbReference>
<evidence type="ECO:0000313" key="3">
    <source>
        <dbReference type="Proteomes" id="UP000198870"/>
    </source>
</evidence>
<organism evidence="2 3">
    <name type="scientific">Desulfoluna spongiiphila</name>
    <dbReference type="NCBI Taxonomy" id="419481"/>
    <lineage>
        <taxon>Bacteria</taxon>
        <taxon>Pseudomonadati</taxon>
        <taxon>Thermodesulfobacteriota</taxon>
        <taxon>Desulfobacteria</taxon>
        <taxon>Desulfobacterales</taxon>
        <taxon>Desulfolunaceae</taxon>
        <taxon>Desulfoluna</taxon>
    </lineage>
</organism>
<dbReference type="SUPFAM" id="SSF88713">
    <property type="entry name" value="Glycoside hydrolase/deacetylase"/>
    <property type="match status" value="1"/>
</dbReference>
<proteinExistence type="predicted"/>
<dbReference type="InterPro" id="IPR014344">
    <property type="entry name" value="XrtA_polysacc_deacetyl"/>
</dbReference>
<gene>
    <name evidence="2" type="ORF">SAMN05216233_102267</name>
</gene>
<dbReference type="PANTHER" id="PTHR47561">
    <property type="entry name" value="POLYSACCHARIDE DEACETYLASE FAMILY PROTEIN (AFU_ORTHOLOGUE AFUA_6G05030)"/>
    <property type="match status" value="1"/>
</dbReference>
<dbReference type="CDD" id="cd10941">
    <property type="entry name" value="CE4_PuuE_HpPgdA_like_2"/>
    <property type="match status" value="1"/>
</dbReference>
<dbReference type="Proteomes" id="UP000198870">
    <property type="component" value="Unassembled WGS sequence"/>
</dbReference>
<feature type="domain" description="NodB homology" evidence="1">
    <location>
        <begin position="30"/>
        <end position="308"/>
    </location>
</feature>
<dbReference type="GO" id="GO:0016810">
    <property type="term" value="F:hydrolase activity, acting on carbon-nitrogen (but not peptide) bonds"/>
    <property type="evidence" value="ECO:0007669"/>
    <property type="project" value="InterPro"/>
</dbReference>
<dbReference type="InterPro" id="IPR002509">
    <property type="entry name" value="NODB_dom"/>
</dbReference>
<protein>
    <submittedName>
        <fullName evidence="2">Polysaccharide deacetylase family protein, PEP-CTERM locus subfamily</fullName>
    </submittedName>
</protein>
<sequence>MAPETGPDTRGKGAFVFTVDVEDWFQVENFKPWIPFESWPHRELRVEKNIHGLLDLLDGGGQRREATFFVLGWLAERYPHLVREIYGRGHEIASHGFNHHLPAMQTRKALREDLLKSRTLLEDLIGERVWGYRAPSFAVNEEVLALIQECGYLYDSSYNSFDRHGRYGRLDVSGFLRRGIAIKLQDDFYEVPVSNLTLGDQVIPWGGGGYFRMIPARLYAGGVRRQMNRDGAFVFYTHPWELDPGQPRVKGASAQYAFRHYINLNRTAGKLAHCLQALGPVRFTGCRNYLRLMGDAVACQKEKEAIYG</sequence>
<accession>A0A1G5BYE5</accession>
<evidence type="ECO:0000313" key="2">
    <source>
        <dbReference type="EMBL" id="SCX95215.1"/>
    </source>
</evidence>
<dbReference type="EMBL" id="FMUX01000002">
    <property type="protein sequence ID" value="SCX95215.1"/>
    <property type="molecule type" value="Genomic_DNA"/>
</dbReference>
<dbReference type="Gene3D" id="3.20.20.370">
    <property type="entry name" value="Glycoside hydrolase/deacetylase"/>
    <property type="match status" value="1"/>
</dbReference>
<dbReference type="AlphaFoldDB" id="A0A1G5BYE5"/>
<dbReference type="InterPro" id="IPR011330">
    <property type="entry name" value="Glyco_hydro/deAcase_b/a-brl"/>
</dbReference>
<dbReference type="Pfam" id="PF01522">
    <property type="entry name" value="Polysacc_deac_1"/>
    <property type="match status" value="1"/>
</dbReference>
<reference evidence="2 3" key="1">
    <citation type="submission" date="2016-10" db="EMBL/GenBank/DDBJ databases">
        <authorList>
            <person name="de Groot N.N."/>
        </authorList>
    </citation>
    <scope>NUCLEOTIDE SEQUENCE [LARGE SCALE GENOMIC DNA]</scope>
    <source>
        <strain evidence="2 3">AA1</strain>
    </source>
</reference>
<dbReference type="GO" id="GO:0005975">
    <property type="term" value="P:carbohydrate metabolic process"/>
    <property type="evidence" value="ECO:0007669"/>
    <property type="project" value="InterPro"/>
</dbReference>
<dbReference type="OrthoDB" id="5352625at2"/>
<evidence type="ECO:0000259" key="1">
    <source>
        <dbReference type="PROSITE" id="PS51677"/>
    </source>
</evidence>
<dbReference type="PANTHER" id="PTHR47561:SF1">
    <property type="entry name" value="POLYSACCHARIDE DEACETYLASE FAMILY PROTEIN (AFU_ORTHOLOGUE AFUA_6G05030)"/>
    <property type="match status" value="1"/>
</dbReference>
<dbReference type="STRING" id="419481.SAMN05216233_102267"/>
<name>A0A1G5BYE5_9BACT</name>
<dbReference type="Pfam" id="PF11959">
    <property type="entry name" value="DUF3473"/>
    <property type="match status" value="1"/>
</dbReference>
<dbReference type="NCBIfam" id="TIGR03006">
    <property type="entry name" value="pepcterm_polyde"/>
    <property type="match status" value="1"/>
</dbReference>
<dbReference type="RefSeq" id="WP_092208683.1">
    <property type="nucleotide sequence ID" value="NZ_FMUX01000002.1"/>
</dbReference>